<feature type="coiled-coil region" evidence="2">
    <location>
        <begin position="1573"/>
        <end position="1600"/>
    </location>
</feature>
<organism evidence="5 6">
    <name type="scientific">Eumeta variegata</name>
    <name type="common">Bagworm moth</name>
    <name type="synonym">Eumeta japonica</name>
    <dbReference type="NCBI Taxonomy" id="151549"/>
    <lineage>
        <taxon>Eukaryota</taxon>
        <taxon>Metazoa</taxon>
        <taxon>Ecdysozoa</taxon>
        <taxon>Arthropoda</taxon>
        <taxon>Hexapoda</taxon>
        <taxon>Insecta</taxon>
        <taxon>Pterygota</taxon>
        <taxon>Neoptera</taxon>
        <taxon>Endopterygota</taxon>
        <taxon>Lepidoptera</taxon>
        <taxon>Glossata</taxon>
        <taxon>Ditrysia</taxon>
        <taxon>Tineoidea</taxon>
        <taxon>Psychidae</taxon>
        <taxon>Oiketicinae</taxon>
        <taxon>Eumeta</taxon>
    </lineage>
</organism>
<dbReference type="SUPFAM" id="SSF54928">
    <property type="entry name" value="RNA-binding domain, RBD"/>
    <property type="match status" value="1"/>
</dbReference>
<protein>
    <submittedName>
        <fullName evidence="5">Protein xmas-2</fullName>
    </submittedName>
</protein>
<proteinExistence type="inferred from homology"/>
<gene>
    <name evidence="5" type="primary">xmas-2</name>
    <name evidence="5" type="ORF">EVAR_18912_1</name>
</gene>
<dbReference type="GO" id="GO:0006406">
    <property type="term" value="P:mRNA export from nucleus"/>
    <property type="evidence" value="ECO:0007669"/>
    <property type="project" value="TreeGrafter"/>
</dbReference>
<dbReference type="CDD" id="cd22249">
    <property type="entry name" value="UDM1_RNF168_RNF169-like"/>
    <property type="match status" value="1"/>
</dbReference>
<dbReference type="EMBL" id="BGZK01000264">
    <property type="protein sequence ID" value="GBP32759.1"/>
    <property type="molecule type" value="Genomic_DNA"/>
</dbReference>
<accession>A0A4C1V2L1</accession>
<reference evidence="5 6" key="1">
    <citation type="journal article" date="2019" name="Commun. Biol.">
        <title>The bagworm genome reveals a unique fibroin gene that provides high tensile strength.</title>
        <authorList>
            <person name="Kono N."/>
            <person name="Nakamura H."/>
            <person name="Ohtoshi R."/>
            <person name="Tomita M."/>
            <person name="Numata K."/>
            <person name="Arakawa K."/>
        </authorList>
    </citation>
    <scope>NUCLEOTIDE SEQUENCE [LARGE SCALE GENOMIC DNA]</scope>
</reference>
<dbReference type="InterPro" id="IPR005062">
    <property type="entry name" value="SAC3/GANP/THP3_conserved"/>
</dbReference>
<dbReference type="InterPro" id="IPR045107">
    <property type="entry name" value="SAC3/GANP/THP3"/>
</dbReference>
<dbReference type="InterPro" id="IPR012677">
    <property type="entry name" value="Nucleotide-bd_a/b_plait_sf"/>
</dbReference>
<evidence type="ECO:0000259" key="4">
    <source>
        <dbReference type="PROSITE" id="PS50250"/>
    </source>
</evidence>
<dbReference type="OrthoDB" id="21502at2759"/>
<dbReference type="GO" id="GO:0003676">
    <property type="term" value="F:nucleic acid binding"/>
    <property type="evidence" value="ECO:0007669"/>
    <property type="project" value="InterPro"/>
</dbReference>
<evidence type="ECO:0000256" key="3">
    <source>
        <dbReference type="SAM" id="MobiDB-lite"/>
    </source>
</evidence>
<feature type="compositionally biased region" description="Basic and acidic residues" evidence="3">
    <location>
        <begin position="987"/>
        <end position="1029"/>
    </location>
</feature>
<evidence type="ECO:0000256" key="2">
    <source>
        <dbReference type="SAM" id="Coils"/>
    </source>
</evidence>
<sequence length="1676" mass="192927">MHKMASPQHKKQKNLLNHSKTSVTCTNMPESLFDAAAAKRHFSKFGRVTKILMRPKHHMCIIEYDSPIAAERAVLNAGAYDGFTFDVTRQRMRRSKKEDDPDWLPDSDVEEELSAMSGVPIQRSTRQKPMDVEKPERAKKIVMFKGKKVTKRKEEDIVFPEVSTTESSMTSSTMASTLSTSDAALELHQLRSRIANVPDEQWRILDARDKILRSWGGTGARVKIGGATIGTCPDMCPEKERLHRQAEHQVMTLETNLNSEGLMEPTRAVKQYSRSSADQEIPMCYELRPPRVLLMTCSYLLNEIADTERQVSLADWFHFMWDRLRGIRKDITQQGLCCGDSIRLVEMCARFHAHCAARLADLEHTQFDQKLNTDNLTKCLQTLKHMYADVSVEDKPNEAEFRGYIALLNLGDSNFWWELKRLPQEIQKSESITFVMQVFNALDNNNYVRFFRLIKEKATYLQACILLRYFNDVRARALARIVKSYSPRGGSRYPAHELMLSLAFESPESMKAFISHYGLRFGKVDDGELSVILDRNQFIEDSDPYPIARARTLIESKRKCSVGETIAGGLLPEKNYSNHSLHTSFNKNGNLKELALLAEDQNYNTLNDSNRNVNSLKAELEKLNDDKSNISRKPNEQQQVLAKPVVNQKIISAKYENERENTNAPDLFTFVKPTKIVSKFTMGLEIDTIDKFVFSSPYRMKKIVSDGTILKIEHGKAVFKKETPVFTELKSKDILFKVNKTGNNSIFNQSSSKAVGNGNSATNSLFNASNNLLQNNKAFASTMPSQLFSEASNSNIFQKKNEQKSFVQQNSSQNNPFTQKDESIFGSASITGQKTNNIFAKPIQNCNDKVQDMDPKNLFRSVQPNSDSSEGVNKAKSIFGNASKNTTGLINGTDGKYSIFKNSNSVQHSLAANIFNSAKSLNDNVYDFNAKLEDSVLKRDSDEHSTLREHKLSQIKYLEEQRKLEELQREELRKQELRKLEEEKALQEEKRKQELRQEEKRKQEERVKEELKKRLEEEKRQAEEQKRKEEEEEEKRNRRRRNLLDETPVWLPDHSPEQEAKCLKRRAERSVLENMKALRKGNKFATGLKTSPTPQPYDIMEIVKSSMLKKGRHIKYTCDKCCFWKVTLVIKGANTWINRKVELKPFLLRLFSDNMRHESECLIQVKKYSLKNLMDFGISVSLVDEQKNNNFSEALDGTNALLFYVSENDDTIMSRIESILRCKYAYQLVPLVVITSCKDTSAISAMKNQLSEYVNQRLISRYKIGLVNNENIFESLDILTNTSLKWLAKHSPSAPRLEVDLVKSICQRYLGTEIWCRLKSERQNRLSSVLSNPNKLIEIYNLAVDKLTAIITDENLFNYPLFPLELRKYLNHTNPYPKPNEYITSNLRTTENVSAIKDIMKHLKLIQSPTNFRAFDLESMQEQIRDYCIRIGWFDDPEGVLCKVVATMSDEFSHLESTRDQIGQHYETYDIMDVLNVVVYEKINSISDSKGLLAIYDKATLDDYRIAQWWYETKVVTNRKHKIDIKEDEVDCVIAAKRRKLSESMYNTLILHENDVTMVEESIKAADITISRLQCLNKTVEELELKVEKQKLKSTEFENMLKAALMNINYITELEVASTLVAMTLNSMQKRCGRPGSVHPQHSLVMLPLARTRAPSMDGYHPWRELKENYAQWLHR</sequence>
<comment type="caution">
    <text evidence="5">The sequence shown here is derived from an EMBL/GenBank/DDBJ whole genome shotgun (WGS) entry which is preliminary data.</text>
</comment>
<dbReference type="PANTHER" id="PTHR12436:SF3">
    <property type="entry name" value="GERMINAL-CENTER ASSOCIATED NUCLEAR PROTEIN"/>
    <property type="match status" value="1"/>
</dbReference>
<comment type="similarity">
    <text evidence="1">Belongs to the SAC3 family.</text>
</comment>
<dbReference type="Proteomes" id="UP000299102">
    <property type="component" value="Unassembled WGS sequence"/>
</dbReference>
<keyword evidence="6" id="KW-1185">Reference proteome</keyword>
<dbReference type="Pfam" id="PF03399">
    <property type="entry name" value="SAC3_GANP"/>
    <property type="match status" value="1"/>
</dbReference>
<dbReference type="GO" id="GO:0005737">
    <property type="term" value="C:cytoplasm"/>
    <property type="evidence" value="ECO:0007669"/>
    <property type="project" value="TreeGrafter"/>
</dbReference>
<dbReference type="GO" id="GO:0070390">
    <property type="term" value="C:transcription export complex 2"/>
    <property type="evidence" value="ECO:0007669"/>
    <property type="project" value="TreeGrafter"/>
</dbReference>
<feature type="domain" description="PCI" evidence="4">
    <location>
        <begin position="368"/>
        <end position="547"/>
    </location>
</feature>
<evidence type="ECO:0000313" key="5">
    <source>
        <dbReference type="EMBL" id="GBP32759.1"/>
    </source>
</evidence>
<dbReference type="Gene3D" id="1.25.40.990">
    <property type="match status" value="1"/>
</dbReference>
<dbReference type="InterPro" id="IPR000717">
    <property type="entry name" value="PCI_dom"/>
</dbReference>
<name>A0A4C1V2L1_EUMVA</name>
<dbReference type="PROSITE" id="PS50250">
    <property type="entry name" value="PCI"/>
    <property type="match status" value="1"/>
</dbReference>
<dbReference type="PANTHER" id="PTHR12436">
    <property type="entry name" value="80 KDA MCM3-ASSOCIATED PROTEIN"/>
    <property type="match status" value="1"/>
</dbReference>
<feature type="region of interest" description="Disordered" evidence="3">
    <location>
        <begin position="987"/>
        <end position="1038"/>
    </location>
</feature>
<dbReference type="Gene3D" id="3.30.70.330">
    <property type="match status" value="1"/>
</dbReference>
<dbReference type="InterPro" id="IPR035979">
    <property type="entry name" value="RBD_domain_sf"/>
</dbReference>
<evidence type="ECO:0000256" key="1">
    <source>
        <dbReference type="ARBA" id="ARBA00038443"/>
    </source>
</evidence>
<keyword evidence="2" id="KW-0175">Coiled coil</keyword>
<evidence type="ECO:0000313" key="6">
    <source>
        <dbReference type="Proteomes" id="UP000299102"/>
    </source>
</evidence>
<dbReference type="STRING" id="151549.A0A4C1V2L1"/>
<feature type="coiled-coil region" evidence="2">
    <location>
        <begin position="606"/>
        <end position="633"/>
    </location>
</feature>